<evidence type="ECO:0000259" key="2">
    <source>
        <dbReference type="SMART" id="SM00093"/>
    </source>
</evidence>
<dbReference type="EMBL" id="JAUSUB010000014">
    <property type="protein sequence ID" value="MDQ0271393.1"/>
    <property type="molecule type" value="Genomic_DNA"/>
</dbReference>
<protein>
    <submittedName>
        <fullName evidence="3">Serpin B</fullName>
    </submittedName>
</protein>
<dbReference type="InterPro" id="IPR000215">
    <property type="entry name" value="Serpin_fam"/>
</dbReference>
<dbReference type="PROSITE" id="PS51257">
    <property type="entry name" value="PROKAR_LIPOPROTEIN"/>
    <property type="match status" value="1"/>
</dbReference>
<keyword evidence="4" id="KW-1185">Reference proteome</keyword>
<accession>A0ABU0AJF6</accession>
<evidence type="ECO:0000313" key="3">
    <source>
        <dbReference type="EMBL" id="MDQ0271393.1"/>
    </source>
</evidence>
<dbReference type="InterPro" id="IPR042185">
    <property type="entry name" value="Serpin_sf_2"/>
</dbReference>
<comment type="caution">
    <text evidence="3">The sequence shown here is derived from an EMBL/GenBank/DDBJ whole genome shotgun (WGS) entry which is preliminary data.</text>
</comment>
<evidence type="ECO:0000256" key="1">
    <source>
        <dbReference type="RuleBase" id="RU000411"/>
    </source>
</evidence>
<dbReference type="Pfam" id="PF00079">
    <property type="entry name" value="Serpin"/>
    <property type="match status" value="1"/>
</dbReference>
<dbReference type="PANTHER" id="PTHR11461:SF211">
    <property type="entry name" value="GH10112P-RELATED"/>
    <property type="match status" value="1"/>
</dbReference>
<dbReference type="Proteomes" id="UP001238088">
    <property type="component" value="Unassembled WGS sequence"/>
</dbReference>
<dbReference type="RefSeq" id="WP_307476496.1">
    <property type="nucleotide sequence ID" value="NZ_JAUSUB010000014.1"/>
</dbReference>
<organism evidence="3 4">
    <name type="scientific">Cytobacillus purgationiresistens</name>
    <dbReference type="NCBI Taxonomy" id="863449"/>
    <lineage>
        <taxon>Bacteria</taxon>
        <taxon>Bacillati</taxon>
        <taxon>Bacillota</taxon>
        <taxon>Bacilli</taxon>
        <taxon>Bacillales</taxon>
        <taxon>Bacillaceae</taxon>
        <taxon>Cytobacillus</taxon>
    </lineage>
</organism>
<comment type="similarity">
    <text evidence="1">Belongs to the serpin family.</text>
</comment>
<name>A0ABU0AJF6_9BACI</name>
<feature type="domain" description="Serpin" evidence="2">
    <location>
        <begin position="50"/>
        <end position="402"/>
    </location>
</feature>
<dbReference type="CDD" id="cd19588">
    <property type="entry name" value="serpin_miropin-like"/>
    <property type="match status" value="1"/>
</dbReference>
<dbReference type="PROSITE" id="PS00284">
    <property type="entry name" value="SERPIN"/>
    <property type="match status" value="1"/>
</dbReference>
<dbReference type="InterPro" id="IPR023795">
    <property type="entry name" value="Serpin_CS"/>
</dbReference>
<gene>
    <name evidence="3" type="ORF">J2S17_003281</name>
</gene>
<dbReference type="InterPro" id="IPR042178">
    <property type="entry name" value="Serpin_sf_1"/>
</dbReference>
<dbReference type="Gene3D" id="2.30.39.10">
    <property type="entry name" value="Alpha-1-antitrypsin, domain 1"/>
    <property type="match status" value="1"/>
</dbReference>
<dbReference type="SUPFAM" id="SSF56574">
    <property type="entry name" value="Serpins"/>
    <property type="match status" value="1"/>
</dbReference>
<evidence type="ECO:0000313" key="4">
    <source>
        <dbReference type="Proteomes" id="UP001238088"/>
    </source>
</evidence>
<sequence>MKKWIFSLIFLSLLISGCGTKENGGSEPINVSYEKEDYKKILSANNQLGMDLISELDRDEAGNIFISPMSLMMALSMLYNGADGATKDEIAQVLHTNKMDVKELNEANASLLAKLNKETDLIELNIANSMWIDKKYEFQTDFAETNKGYLNAEIQEIESADIINNWVKKATNNKIEEMVEDPLNPDLAAILLNAIYFKGEWKYEFEKNETKDGDFTLNNGETKKVPFMKMKEKLAYMENNDFQAVSLPYGDGEMSMKVFLPNENTSMGEFEQMLSTKNWEKWNSEFSESEGTVVLPKFELEYEANLNEALQNLGMPSAFSSEADLSKVIKNDGDFAVSDIKQKTFIEVNEKGTEAAAATSVEIVKMSLVEQPFYMDVNRPFFMAITDDETGMILFMGSIAHL</sequence>
<dbReference type="SMART" id="SM00093">
    <property type="entry name" value="SERPIN"/>
    <property type="match status" value="1"/>
</dbReference>
<dbReference type="InterPro" id="IPR036186">
    <property type="entry name" value="Serpin_sf"/>
</dbReference>
<dbReference type="Gene3D" id="3.30.497.10">
    <property type="entry name" value="Antithrombin, subunit I, domain 2"/>
    <property type="match status" value="1"/>
</dbReference>
<dbReference type="PANTHER" id="PTHR11461">
    <property type="entry name" value="SERINE PROTEASE INHIBITOR, SERPIN"/>
    <property type="match status" value="1"/>
</dbReference>
<reference evidence="3 4" key="1">
    <citation type="submission" date="2023-07" db="EMBL/GenBank/DDBJ databases">
        <title>Genomic Encyclopedia of Type Strains, Phase IV (KMG-IV): sequencing the most valuable type-strain genomes for metagenomic binning, comparative biology and taxonomic classification.</title>
        <authorList>
            <person name="Goeker M."/>
        </authorList>
    </citation>
    <scope>NUCLEOTIDE SEQUENCE [LARGE SCALE GENOMIC DNA]</scope>
    <source>
        <strain evidence="3 4">DSM 23494</strain>
    </source>
</reference>
<dbReference type="InterPro" id="IPR023796">
    <property type="entry name" value="Serpin_dom"/>
</dbReference>
<proteinExistence type="inferred from homology"/>